<protein>
    <submittedName>
        <fullName evidence="1">Uncharacterized protein</fullName>
    </submittedName>
</protein>
<name>A0A248UGP7_9HYPH</name>
<reference evidence="1 2" key="1">
    <citation type="submission" date="2017-07" db="EMBL/GenBank/DDBJ databases">
        <title>Phylogenetic study on the rhizospheric bacterium Ochrobactrum sp. A44.</title>
        <authorList>
            <person name="Krzyzanowska D.M."/>
            <person name="Ossowicki A."/>
            <person name="Rajewska M."/>
            <person name="Maciag T."/>
            <person name="Kaczynski Z."/>
            <person name="Czerwicka M."/>
            <person name="Jafra S."/>
        </authorList>
    </citation>
    <scope>NUCLEOTIDE SEQUENCE [LARGE SCALE GENOMIC DNA]</scope>
    <source>
        <strain evidence="1 2">A44</strain>
    </source>
</reference>
<proteinExistence type="predicted"/>
<evidence type="ECO:0000313" key="2">
    <source>
        <dbReference type="Proteomes" id="UP000215256"/>
    </source>
</evidence>
<dbReference type="Proteomes" id="UP000215256">
    <property type="component" value="Chromosome 1"/>
</dbReference>
<dbReference type="KEGG" id="och:CES85_2114"/>
<gene>
    <name evidence="1" type="ORF">CES85_2114</name>
</gene>
<dbReference type="AlphaFoldDB" id="A0A248UGP7"/>
<organism evidence="1 2">
    <name type="scientific">Ochrobactrum quorumnocens</name>
    <dbReference type="NCBI Taxonomy" id="271865"/>
    <lineage>
        <taxon>Bacteria</taxon>
        <taxon>Pseudomonadati</taxon>
        <taxon>Pseudomonadota</taxon>
        <taxon>Alphaproteobacteria</taxon>
        <taxon>Hyphomicrobiales</taxon>
        <taxon>Brucellaceae</taxon>
        <taxon>Brucella/Ochrobactrum group</taxon>
        <taxon>Ochrobactrum</taxon>
    </lineage>
</organism>
<dbReference type="EMBL" id="CP022604">
    <property type="protein sequence ID" value="ASV85459.1"/>
    <property type="molecule type" value="Genomic_DNA"/>
</dbReference>
<sequence>MAAQVVETIEIFSNDLAGTSFLTGCQNSALIGVQNEYSRFDRRICDFNPIWF</sequence>
<evidence type="ECO:0000313" key="1">
    <source>
        <dbReference type="EMBL" id="ASV85459.1"/>
    </source>
</evidence>
<accession>A0A248UGP7</accession>